<dbReference type="InterPro" id="IPR007730">
    <property type="entry name" value="SPOR-like_dom"/>
</dbReference>
<dbReference type="EMBL" id="CP122537">
    <property type="protein sequence ID" value="WGH78991.1"/>
    <property type="molecule type" value="Genomic_DNA"/>
</dbReference>
<organism evidence="2 3">
    <name type="scientific">Jannaschia ovalis</name>
    <dbReference type="NCBI Taxonomy" id="3038773"/>
    <lineage>
        <taxon>Bacteria</taxon>
        <taxon>Pseudomonadati</taxon>
        <taxon>Pseudomonadota</taxon>
        <taxon>Alphaproteobacteria</taxon>
        <taxon>Rhodobacterales</taxon>
        <taxon>Roseobacteraceae</taxon>
        <taxon>Jannaschia</taxon>
    </lineage>
</organism>
<protein>
    <submittedName>
        <fullName evidence="2">SPOR domain-containing protein</fullName>
    </submittedName>
</protein>
<dbReference type="RefSeq" id="WP_279965749.1">
    <property type="nucleotide sequence ID" value="NZ_CP122537.1"/>
</dbReference>
<name>A0ABY8LCY2_9RHOB</name>
<dbReference type="Proteomes" id="UP001243420">
    <property type="component" value="Chromosome"/>
</dbReference>
<reference evidence="2 3" key="1">
    <citation type="submission" date="2023-04" db="EMBL/GenBank/DDBJ databases">
        <title>Jannaschia ovalis sp. nov., a marine bacterium isolated from sea tidal flat.</title>
        <authorList>
            <person name="Kwon D.Y."/>
            <person name="Kim J.-J."/>
        </authorList>
    </citation>
    <scope>NUCLEOTIDE SEQUENCE [LARGE SCALE GENOMIC DNA]</scope>
    <source>
        <strain evidence="2 3">GRR-S6-38</strain>
    </source>
</reference>
<evidence type="ECO:0000313" key="2">
    <source>
        <dbReference type="EMBL" id="WGH78991.1"/>
    </source>
</evidence>
<accession>A0ABY8LCY2</accession>
<dbReference type="Pfam" id="PF05036">
    <property type="entry name" value="SPOR"/>
    <property type="match status" value="1"/>
</dbReference>
<dbReference type="InterPro" id="IPR036680">
    <property type="entry name" value="SPOR-like_sf"/>
</dbReference>
<feature type="domain" description="SPOR" evidence="1">
    <location>
        <begin position="273"/>
        <end position="358"/>
    </location>
</feature>
<evidence type="ECO:0000313" key="3">
    <source>
        <dbReference type="Proteomes" id="UP001243420"/>
    </source>
</evidence>
<proteinExistence type="predicted"/>
<gene>
    <name evidence="2" type="ORF">P8627_01660</name>
</gene>
<keyword evidence="3" id="KW-1185">Reference proteome</keyword>
<dbReference type="Gene3D" id="3.30.70.1070">
    <property type="entry name" value="Sporulation related repeat"/>
    <property type="match status" value="1"/>
</dbReference>
<sequence length="358" mass="35792">MADLDYFGADYGAEEPSRFMDAARNFGLANWAGALTSLGLTAGMAAWAVDLTFRDVSAVPVIAALEGPMRVAPEDPGGVVAPYQGMALSDITSGGAAAPAPDQIVLAPPPLDLDAPALGERLAAATTAAPAPAAPAPVSAPAITGKPAPVAISDALAGGGDQLVLASALATEPVEQELVGASAPAAQIAAPAPVVQTPSEPAVAALPTGPGLVRSARPAQRPGRPAARVAATSPDVAAAVNAALAAVPTDAPAAQAGTEVASAAATLDIDPASIAPGTRVVQLGAFDSEAVARSEWDRLEGRFRDYMAGKSRMIQKATSGGRDFWRLRVVGFADGSDARRFCSALLAQDAACIPVTVR</sequence>
<dbReference type="PROSITE" id="PS51724">
    <property type="entry name" value="SPOR"/>
    <property type="match status" value="1"/>
</dbReference>
<evidence type="ECO:0000259" key="1">
    <source>
        <dbReference type="PROSITE" id="PS51724"/>
    </source>
</evidence>